<name>A0A9X1R1T0_9FLAO</name>
<evidence type="ECO:0000313" key="1">
    <source>
        <dbReference type="EMBL" id="MCG2420599.1"/>
    </source>
</evidence>
<dbReference type="EMBL" id="JAIRBA010000149">
    <property type="protein sequence ID" value="MCG2420599.1"/>
    <property type="molecule type" value="Genomic_DNA"/>
</dbReference>
<feature type="non-terminal residue" evidence="1">
    <location>
        <position position="1"/>
    </location>
</feature>
<accession>A0A9X1R1T0</accession>
<gene>
    <name evidence="1" type="ORF">K8089_16380</name>
</gene>
<keyword evidence="2" id="KW-1185">Reference proteome</keyword>
<comment type="caution">
    <text evidence="1">The sequence shown here is derived from an EMBL/GenBank/DDBJ whole genome shotgun (WGS) entry which is preliminary data.</text>
</comment>
<feature type="non-terminal residue" evidence="1">
    <location>
        <position position="149"/>
    </location>
</feature>
<proteinExistence type="predicted"/>
<evidence type="ECO:0000313" key="2">
    <source>
        <dbReference type="Proteomes" id="UP001139461"/>
    </source>
</evidence>
<dbReference type="Proteomes" id="UP001139461">
    <property type="component" value="Unassembled WGS sequence"/>
</dbReference>
<dbReference type="AlphaFoldDB" id="A0A9X1R1T0"/>
<protein>
    <submittedName>
        <fullName evidence="1">Uncharacterized protein</fullName>
    </submittedName>
</protein>
<sequence>SASAFMTANDVTVAADTDFTLSNITASIFANGGIASVDVNYYDDAAGLPGTLIGSEAGVTIDNQTVIGSNFGFDVNEVEMTVTPFVFSGQAGTPTTYWIELSVTDGGGTGSVFWVVTSSTMEGHPSAQFDAGWTIPDPLMDGVYIWEGT</sequence>
<organism evidence="1 2">
    <name type="scientific">Aequorivita vitellina</name>
    <dbReference type="NCBI Taxonomy" id="2874475"/>
    <lineage>
        <taxon>Bacteria</taxon>
        <taxon>Pseudomonadati</taxon>
        <taxon>Bacteroidota</taxon>
        <taxon>Flavobacteriia</taxon>
        <taxon>Flavobacteriales</taxon>
        <taxon>Flavobacteriaceae</taxon>
        <taxon>Aequorivita</taxon>
    </lineage>
</organism>
<reference evidence="1" key="1">
    <citation type="submission" date="2021-09" db="EMBL/GenBank/DDBJ databases">
        <title>Genome of Aequorivita sp. strain F47161.</title>
        <authorList>
            <person name="Wang Y."/>
        </authorList>
    </citation>
    <scope>NUCLEOTIDE SEQUENCE</scope>
    <source>
        <strain evidence="1">F47161</strain>
    </source>
</reference>